<dbReference type="AlphaFoldDB" id="A0A9W8EH98"/>
<gene>
    <name evidence="2" type="ORF">H4R26_000713</name>
</gene>
<evidence type="ECO:0000313" key="2">
    <source>
        <dbReference type="EMBL" id="KAJ2007576.1"/>
    </source>
</evidence>
<name>A0A9W8EH98_9FUNG</name>
<feature type="compositionally biased region" description="Low complexity" evidence="1">
    <location>
        <begin position="80"/>
        <end position="101"/>
    </location>
</feature>
<dbReference type="PANTHER" id="PTHR14270:SF0">
    <property type="entry name" value="NONSENSE-MEDIATED MRNA DECAY FACTOR SMG9"/>
    <property type="match status" value="1"/>
</dbReference>
<dbReference type="EMBL" id="JANBQF010000023">
    <property type="protein sequence ID" value="KAJ2007576.1"/>
    <property type="molecule type" value="Genomic_DNA"/>
</dbReference>
<dbReference type="InterPro" id="IPR039177">
    <property type="entry name" value="SMG9"/>
</dbReference>
<evidence type="ECO:0000313" key="3">
    <source>
        <dbReference type="Proteomes" id="UP001150907"/>
    </source>
</evidence>
<evidence type="ECO:0000256" key="1">
    <source>
        <dbReference type="SAM" id="MobiDB-lite"/>
    </source>
</evidence>
<keyword evidence="3" id="KW-1185">Reference proteome</keyword>
<feature type="region of interest" description="Disordered" evidence="1">
    <location>
        <begin position="155"/>
        <end position="206"/>
    </location>
</feature>
<dbReference type="GO" id="GO:0000184">
    <property type="term" value="P:nuclear-transcribed mRNA catabolic process, nonsense-mediated decay"/>
    <property type="evidence" value="ECO:0007669"/>
    <property type="project" value="InterPro"/>
</dbReference>
<accession>A0A9W8EH98</accession>
<feature type="compositionally biased region" description="Polar residues" evidence="1">
    <location>
        <begin position="614"/>
        <end position="627"/>
    </location>
</feature>
<feature type="region of interest" description="Disordered" evidence="1">
    <location>
        <begin position="1"/>
        <end position="101"/>
    </location>
</feature>
<sequence length="627" mass="64990">MNSAEPNPSRGAPASDELTPGSRARPGNSHSSAAGGRRSGGQARRLESGVKGSQQGPDGPERAGQGGAAADRRRAGSGGSPSNRGKGKRSQQQPAQSAAAVVVPRILMRPERAAAAAADEAVVPAAASSPQFVWSGHPAQPPRVVALTAPLRQHATAAGERTAPLKQHATAAGEREQAGAVRVAVSPPQQPPQHPHSLALQLQSPPLSSPSPSLAITGIAAYRQIADLPRSSRLTLLSSSGKLLDTVARKNLGALQTRSCIGVLGRASAGKSLVLSELAHRACPAQPSIFPLAAESELGTLGVDFWVTPARVILLDAPPVLSLPAADKWPRRADPSTSRLSAARIRDLQLAALLLQVCDVLLVFANCGSAGDCVDRGLAKLLVDACAIAEALPGLALPCLAASGGNRQSGRCRLHIVLNAGAPRNGGAQNLAPLGGPLDIGAVARGYEEATGISVCNVSLIPSLPARRNAAPSLRDDSGGSGGGGGMVPRFLQIAETWSATAAQLPLYSPPRDVFKSSSKLAEKQRRRSLLSWPSLGGEQWGSSFERAIDAMRSSLLGPGIVDGAWREESEGTWVATCLRAWDSIRRSDHLQKLALVRNRDIDDMDTTPGGALPSQQMSHTRSTGES</sequence>
<dbReference type="OrthoDB" id="79514at2759"/>
<dbReference type="Proteomes" id="UP001150907">
    <property type="component" value="Unassembled WGS sequence"/>
</dbReference>
<proteinExistence type="predicted"/>
<feature type="compositionally biased region" description="Low complexity" evidence="1">
    <location>
        <begin position="29"/>
        <end position="43"/>
    </location>
</feature>
<evidence type="ECO:0008006" key="4">
    <source>
        <dbReference type="Google" id="ProtNLM"/>
    </source>
</evidence>
<organism evidence="2 3">
    <name type="scientific">Coemansia thaxteri</name>
    <dbReference type="NCBI Taxonomy" id="2663907"/>
    <lineage>
        <taxon>Eukaryota</taxon>
        <taxon>Fungi</taxon>
        <taxon>Fungi incertae sedis</taxon>
        <taxon>Zoopagomycota</taxon>
        <taxon>Kickxellomycotina</taxon>
        <taxon>Kickxellomycetes</taxon>
        <taxon>Kickxellales</taxon>
        <taxon>Kickxellaceae</taxon>
        <taxon>Coemansia</taxon>
    </lineage>
</organism>
<dbReference type="PANTHER" id="PTHR14270">
    <property type="entry name" value="NONSENSE-MEDIATED MRNA DECAY FACTOR SMG9"/>
    <property type="match status" value="1"/>
</dbReference>
<reference evidence="2" key="1">
    <citation type="submission" date="2022-07" db="EMBL/GenBank/DDBJ databases">
        <title>Phylogenomic reconstructions and comparative analyses of Kickxellomycotina fungi.</title>
        <authorList>
            <person name="Reynolds N.K."/>
            <person name="Stajich J.E."/>
            <person name="Barry K."/>
            <person name="Grigoriev I.V."/>
            <person name="Crous P."/>
            <person name="Smith M.E."/>
        </authorList>
    </citation>
    <scope>NUCLEOTIDE SEQUENCE</scope>
    <source>
        <strain evidence="2">IMI 214461</strain>
    </source>
</reference>
<protein>
    <recommendedName>
        <fullName evidence="4">G domain-containing protein</fullName>
    </recommendedName>
</protein>
<feature type="region of interest" description="Disordered" evidence="1">
    <location>
        <begin position="602"/>
        <end position="627"/>
    </location>
</feature>
<feature type="compositionally biased region" description="Low complexity" evidence="1">
    <location>
        <begin position="195"/>
        <end position="206"/>
    </location>
</feature>
<comment type="caution">
    <text evidence="2">The sequence shown here is derived from an EMBL/GenBank/DDBJ whole genome shotgun (WGS) entry which is preliminary data.</text>
</comment>